<evidence type="ECO:0000313" key="2">
    <source>
        <dbReference type="Proteomes" id="UP001154252"/>
    </source>
</evidence>
<sequence length="85" mass="9256">APAIAGVLGYPTTANIYRLISVECPDTRDIIIRFYRDRDDKFSLSDSTQVPPALRTIRTSLVVLAVNHSAKYAGVLLAPSPPELS</sequence>
<reference evidence="1" key="1">
    <citation type="submission" date="2021-07" db="EMBL/GenBank/DDBJ databases">
        <authorList>
            <person name="Branca A.L. A."/>
        </authorList>
    </citation>
    <scope>NUCLEOTIDE SEQUENCE</scope>
</reference>
<accession>A0A9W4NZA7</accession>
<protein>
    <submittedName>
        <fullName evidence="1">Uncharacterized protein</fullName>
    </submittedName>
</protein>
<gene>
    <name evidence="1" type="ORF">PEGY_LOCUS83</name>
</gene>
<keyword evidence="2" id="KW-1185">Reference proteome</keyword>
<dbReference type="Proteomes" id="UP001154252">
    <property type="component" value="Unassembled WGS sequence"/>
</dbReference>
<feature type="non-terminal residue" evidence="1">
    <location>
        <position position="1"/>
    </location>
</feature>
<name>A0A9W4NZA7_9EURO</name>
<comment type="caution">
    <text evidence="1">The sequence shown here is derived from an EMBL/GenBank/DDBJ whole genome shotgun (WGS) entry which is preliminary data.</text>
</comment>
<dbReference type="EMBL" id="CAJVRC010000133">
    <property type="protein sequence ID" value="CAG8880733.1"/>
    <property type="molecule type" value="Genomic_DNA"/>
</dbReference>
<feature type="non-terminal residue" evidence="1">
    <location>
        <position position="85"/>
    </location>
</feature>
<organism evidence="1 2">
    <name type="scientific">Penicillium egyptiacum</name>
    <dbReference type="NCBI Taxonomy" id="1303716"/>
    <lineage>
        <taxon>Eukaryota</taxon>
        <taxon>Fungi</taxon>
        <taxon>Dikarya</taxon>
        <taxon>Ascomycota</taxon>
        <taxon>Pezizomycotina</taxon>
        <taxon>Eurotiomycetes</taxon>
        <taxon>Eurotiomycetidae</taxon>
        <taxon>Eurotiales</taxon>
        <taxon>Aspergillaceae</taxon>
        <taxon>Penicillium</taxon>
    </lineage>
</organism>
<proteinExistence type="predicted"/>
<dbReference type="OrthoDB" id="4367363at2759"/>
<evidence type="ECO:0000313" key="1">
    <source>
        <dbReference type="EMBL" id="CAG8880733.1"/>
    </source>
</evidence>
<dbReference type="AlphaFoldDB" id="A0A9W4NZA7"/>